<dbReference type="Proteomes" id="UP001501243">
    <property type="component" value="Unassembled WGS sequence"/>
</dbReference>
<sequence length="123" mass="14066">MKEMHKVKWLKEPEKHDYAAAYSYLSLIYKPGMSKKLVKELQDADLESFKAKDIFRASALPLLGISNYHVEQYYAKLTHSEKISPILLVRDTAHGRVVIADGYHRLCAVYAIDEDANIPCKIV</sequence>
<dbReference type="EMBL" id="BAABGQ010000008">
    <property type="protein sequence ID" value="GAA4504934.1"/>
    <property type="molecule type" value="Genomic_DNA"/>
</dbReference>
<accession>A0ABP8QMZ7</accession>
<proteinExistence type="predicted"/>
<gene>
    <name evidence="1" type="ORF">GCM10023172_32060</name>
</gene>
<dbReference type="InterPro" id="IPR036086">
    <property type="entry name" value="ParB/Sulfiredoxin_sf"/>
</dbReference>
<evidence type="ECO:0000313" key="1">
    <source>
        <dbReference type="EMBL" id="GAA4504934.1"/>
    </source>
</evidence>
<reference evidence="2" key="1">
    <citation type="journal article" date="2019" name="Int. J. Syst. Evol. Microbiol.">
        <title>The Global Catalogue of Microorganisms (GCM) 10K type strain sequencing project: providing services to taxonomists for standard genome sequencing and annotation.</title>
        <authorList>
            <consortium name="The Broad Institute Genomics Platform"/>
            <consortium name="The Broad Institute Genome Sequencing Center for Infectious Disease"/>
            <person name="Wu L."/>
            <person name="Ma J."/>
        </authorList>
    </citation>
    <scope>NUCLEOTIDE SEQUENCE [LARGE SCALE GENOMIC DNA]</scope>
    <source>
        <strain evidence="2">JCM 17841</strain>
    </source>
</reference>
<dbReference type="SUPFAM" id="SSF110849">
    <property type="entry name" value="ParB/Sulfiredoxin"/>
    <property type="match status" value="1"/>
</dbReference>
<name>A0ABP8QMZ7_9BACT</name>
<evidence type="ECO:0000313" key="2">
    <source>
        <dbReference type="Proteomes" id="UP001501243"/>
    </source>
</evidence>
<evidence type="ECO:0008006" key="3">
    <source>
        <dbReference type="Google" id="ProtNLM"/>
    </source>
</evidence>
<protein>
    <recommendedName>
        <fullName evidence="3">ParB/Sulfiredoxin domain-containing protein</fullName>
    </recommendedName>
</protein>
<organism evidence="1 2">
    <name type="scientific">Hymenobacter ginsengisoli</name>
    <dbReference type="NCBI Taxonomy" id="1051626"/>
    <lineage>
        <taxon>Bacteria</taxon>
        <taxon>Pseudomonadati</taxon>
        <taxon>Bacteroidota</taxon>
        <taxon>Cytophagia</taxon>
        <taxon>Cytophagales</taxon>
        <taxon>Hymenobacteraceae</taxon>
        <taxon>Hymenobacter</taxon>
    </lineage>
</organism>
<keyword evidence="2" id="KW-1185">Reference proteome</keyword>
<comment type="caution">
    <text evidence="1">The sequence shown here is derived from an EMBL/GenBank/DDBJ whole genome shotgun (WGS) entry which is preliminary data.</text>
</comment>